<evidence type="ECO:0000313" key="1">
    <source>
        <dbReference type="EMBL" id="KAF7134390.1"/>
    </source>
</evidence>
<proteinExistence type="predicted"/>
<comment type="caution">
    <text evidence="1">The sequence shown here is derived from an EMBL/GenBank/DDBJ whole genome shotgun (WGS) entry which is preliminary data.</text>
</comment>
<reference evidence="1" key="1">
    <citation type="submission" date="2019-11" db="EMBL/GenBank/DDBJ databases">
        <authorList>
            <person name="Liu Y."/>
            <person name="Hou J."/>
            <person name="Li T.-Q."/>
            <person name="Guan C.-H."/>
            <person name="Wu X."/>
            <person name="Wu H.-Z."/>
            <person name="Ling F."/>
            <person name="Zhang R."/>
            <person name="Shi X.-G."/>
            <person name="Ren J.-P."/>
            <person name="Chen E.-F."/>
            <person name="Sun J.-M."/>
        </authorList>
    </citation>
    <scope>NUCLEOTIDE SEQUENCE</scope>
    <source>
        <strain evidence="1">Adult_tree_wgs_1</strain>
        <tissue evidence="1">Leaves</tissue>
    </source>
</reference>
<name>A0A834GKD7_RHOSS</name>
<dbReference type="AlphaFoldDB" id="A0A834GKD7"/>
<keyword evidence="2" id="KW-1185">Reference proteome</keyword>
<dbReference type="OrthoDB" id="10254221at2759"/>
<organism evidence="1 2">
    <name type="scientific">Rhododendron simsii</name>
    <name type="common">Sims's rhododendron</name>
    <dbReference type="NCBI Taxonomy" id="118357"/>
    <lineage>
        <taxon>Eukaryota</taxon>
        <taxon>Viridiplantae</taxon>
        <taxon>Streptophyta</taxon>
        <taxon>Embryophyta</taxon>
        <taxon>Tracheophyta</taxon>
        <taxon>Spermatophyta</taxon>
        <taxon>Magnoliopsida</taxon>
        <taxon>eudicotyledons</taxon>
        <taxon>Gunneridae</taxon>
        <taxon>Pentapetalae</taxon>
        <taxon>asterids</taxon>
        <taxon>Ericales</taxon>
        <taxon>Ericaceae</taxon>
        <taxon>Ericoideae</taxon>
        <taxon>Rhodoreae</taxon>
        <taxon>Rhododendron</taxon>
    </lineage>
</organism>
<accession>A0A834GKD7</accession>
<gene>
    <name evidence="1" type="ORF">RHSIM_Rhsim08G0252500</name>
</gene>
<protein>
    <submittedName>
        <fullName evidence="1">Uncharacterized protein</fullName>
    </submittedName>
</protein>
<evidence type="ECO:0000313" key="2">
    <source>
        <dbReference type="Proteomes" id="UP000626092"/>
    </source>
</evidence>
<dbReference type="EMBL" id="WJXA01000008">
    <property type="protein sequence ID" value="KAF7134390.1"/>
    <property type="molecule type" value="Genomic_DNA"/>
</dbReference>
<sequence length="93" mass="10613">MLRYEGLLLSVGGNGRSYVLILEAGPPADTSQSRMYFSRFSTKVGFCRVNNLFPVRIPFSSFRPVKAEEPPLDPFLVHTLTIRFEPRRQLPNL</sequence>
<dbReference type="Proteomes" id="UP000626092">
    <property type="component" value="Unassembled WGS sequence"/>
</dbReference>